<dbReference type="Proteomes" id="UP001301958">
    <property type="component" value="Unassembled WGS sequence"/>
</dbReference>
<evidence type="ECO:0000256" key="1">
    <source>
        <dbReference type="SAM" id="MobiDB-lite"/>
    </source>
</evidence>
<proteinExistence type="predicted"/>
<dbReference type="EMBL" id="MU865347">
    <property type="protein sequence ID" value="KAK4226488.1"/>
    <property type="molecule type" value="Genomic_DNA"/>
</dbReference>
<reference evidence="2" key="1">
    <citation type="journal article" date="2023" name="Mol. Phylogenet. Evol.">
        <title>Genome-scale phylogeny and comparative genomics of the fungal order Sordariales.</title>
        <authorList>
            <person name="Hensen N."/>
            <person name="Bonometti L."/>
            <person name="Westerberg I."/>
            <person name="Brannstrom I.O."/>
            <person name="Guillou S."/>
            <person name="Cros-Aarteil S."/>
            <person name="Calhoun S."/>
            <person name="Haridas S."/>
            <person name="Kuo A."/>
            <person name="Mondo S."/>
            <person name="Pangilinan J."/>
            <person name="Riley R."/>
            <person name="LaButti K."/>
            <person name="Andreopoulos B."/>
            <person name="Lipzen A."/>
            <person name="Chen C."/>
            <person name="Yan M."/>
            <person name="Daum C."/>
            <person name="Ng V."/>
            <person name="Clum A."/>
            <person name="Steindorff A."/>
            <person name="Ohm R.A."/>
            <person name="Martin F."/>
            <person name="Silar P."/>
            <person name="Natvig D.O."/>
            <person name="Lalanne C."/>
            <person name="Gautier V."/>
            <person name="Ament-Velasquez S.L."/>
            <person name="Kruys A."/>
            <person name="Hutchinson M.I."/>
            <person name="Powell A.J."/>
            <person name="Barry K."/>
            <person name="Miller A.N."/>
            <person name="Grigoriev I.V."/>
            <person name="Debuchy R."/>
            <person name="Gladieux P."/>
            <person name="Hiltunen Thoren M."/>
            <person name="Johannesson H."/>
        </authorList>
    </citation>
    <scope>NUCLEOTIDE SEQUENCE</scope>
    <source>
        <strain evidence="2">CBS 990.96</strain>
    </source>
</reference>
<sequence>MAYPPSYPPSYQDATRRDWLELVAPYCPISTYANLCQVSRRFHAQFAPRLWNDPLTAGRLLNRDDGKGQHLCFDTDLDLEWFYRFMRHIKGGLDENIRALVHSVDLRAVVYGTSEFSIFAADNCTSSSSPLVTALGAALSFTFPKLRCVLLDGHSDIDIGVLAGTTTGRESPLLLSIAQCQVQVPTAFFASPFLRNLIYLDVSDMPGSLKGPLVQGTLSPANLPVLRILKAQGREMDDLTASLLVKTFKDQIWSLDLSRNKVTDRLLGDLEYFAFPAAERLRGGDMEVEGRLEYLEGQGTSSFGRFFYVKETEWSKMFSHPGRYFVDSPEYAYHGSEAPSSNVRLDGRVRARKDSADDIKTAFSGGTGYLPPSREDVLDLDICQSHHGITHLYLNNNNISSTALIKMVIRSPGQLQRLECDTTVLDIDEKSWPSASSFSSSFANATVSGILGAAHIFRPVFSSNLQTLWIHHSLVTQLVTLDLDTLPTMTRWWLAEKFLLPRAELAYPQAFMPDMNPRLLSLTLTHLPRWSTGPVIDKLISFLKLAALQEHEIQKSKSRTRRGPTTVEGLRHLRLEFDPDPLEDEGNIEDDSDELDPEELIRLAAKEFSFFGGSWDSEKKKTKSTHEARHSAAPSGVALEPRQNQDGESVRLDSGDSALSFSPLYYDGTWNGSEFKVQMFTGEEKNNNTPPAVNEYLEILRQCPELHEELQPASPCHVAAGVPEGGYIFEAAWRAMLVRGVDIKKPTKRELRENMKDVIEIIKRFRMKTRSDGRVGVHYGGLLEVVRT</sequence>
<feature type="compositionally biased region" description="Acidic residues" evidence="1">
    <location>
        <begin position="578"/>
        <end position="594"/>
    </location>
</feature>
<evidence type="ECO:0000313" key="3">
    <source>
        <dbReference type="Proteomes" id="UP001301958"/>
    </source>
</evidence>
<feature type="compositionally biased region" description="Basic and acidic residues" evidence="1">
    <location>
        <begin position="643"/>
        <end position="654"/>
    </location>
</feature>
<feature type="region of interest" description="Disordered" evidence="1">
    <location>
        <begin position="575"/>
        <end position="594"/>
    </location>
</feature>
<gene>
    <name evidence="2" type="ORF">QBC38DRAFT_456253</name>
</gene>
<feature type="region of interest" description="Disordered" evidence="1">
    <location>
        <begin position="616"/>
        <end position="655"/>
    </location>
</feature>
<evidence type="ECO:0000313" key="2">
    <source>
        <dbReference type="EMBL" id="KAK4226488.1"/>
    </source>
</evidence>
<dbReference type="AlphaFoldDB" id="A0AAN7GXM9"/>
<reference evidence="2" key="2">
    <citation type="submission" date="2023-05" db="EMBL/GenBank/DDBJ databases">
        <authorList>
            <consortium name="Lawrence Berkeley National Laboratory"/>
            <person name="Steindorff A."/>
            <person name="Hensen N."/>
            <person name="Bonometti L."/>
            <person name="Westerberg I."/>
            <person name="Brannstrom I.O."/>
            <person name="Guillou S."/>
            <person name="Cros-Aarteil S."/>
            <person name="Calhoun S."/>
            <person name="Haridas S."/>
            <person name="Kuo A."/>
            <person name="Mondo S."/>
            <person name="Pangilinan J."/>
            <person name="Riley R."/>
            <person name="Labutti K."/>
            <person name="Andreopoulos B."/>
            <person name="Lipzen A."/>
            <person name="Chen C."/>
            <person name="Yanf M."/>
            <person name="Daum C."/>
            <person name="Ng V."/>
            <person name="Clum A."/>
            <person name="Ohm R."/>
            <person name="Martin F."/>
            <person name="Silar P."/>
            <person name="Natvig D."/>
            <person name="Lalanne C."/>
            <person name="Gautier V."/>
            <person name="Ament-Velasquez S.L."/>
            <person name="Kruys A."/>
            <person name="Hutchinson M.I."/>
            <person name="Powell A.J."/>
            <person name="Barry K."/>
            <person name="Miller A.N."/>
            <person name="Grigoriev I.V."/>
            <person name="Debuchy R."/>
            <person name="Gladieux P."/>
            <person name="Thoren M.H."/>
            <person name="Johannesson H."/>
        </authorList>
    </citation>
    <scope>NUCLEOTIDE SEQUENCE</scope>
    <source>
        <strain evidence="2">CBS 990.96</strain>
    </source>
</reference>
<protein>
    <submittedName>
        <fullName evidence="2">Uncharacterized protein</fullName>
    </submittedName>
</protein>
<accession>A0AAN7GXM9</accession>
<name>A0AAN7GXM9_9PEZI</name>
<keyword evidence="3" id="KW-1185">Reference proteome</keyword>
<dbReference type="SUPFAM" id="SSF52047">
    <property type="entry name" value="RNI-like"/>
    <property type="match status" value="1"/>
</dbReference>
<comment type="caution">
    <text evidence="2">The sequence shown here is derived from an EMBL/GenBank/DDBJ whole genome shotgun (WGS) entry which is preliminary data.</text>
</comment>
<feature type="compositionally biased region" description="Basic and acidic residues" evidence="1">
    <location>
        <begin position="616"/>
        <end position="630"/>
    </location>
</feature>
<organism evidence="2 3">
    <name type="scientific">Podospora fimiseda</name>
    <dbReference type="NCBI Taxonomy" id="252190"/>
    <lineage>
        <taxon>Eukaryota</taxon>
        <taxon>Fungi</taxon>
        <taxon>Dikarya</taxon>
        <taxon>Ascomycota</taxon>
        <taxon>Pezizomycotina</taxon>
        <taxon>Sordariomycetes</taxon>
        <taxon>Sordariomycetidae</taxon>
        <taxon>Sordariales</taxon>
        <taxon>Podosporaceae</taxon>
        <taxon>Podospora</taxon>
    </lineage>
</organism>